<evidence type="ECO:0000313" key="2">
    <source>
        <dbReference type="Proteomes" id="UP001234297"/>
    </source>
</evidence>
<name>A0ACC2K283_PERAE</name>
<evidence type="ECO:0000313" key="1">
    <source>
        <dbReference type="EMBL" id="KAJ8615207.1"/>
    </source>
</evidence>
<keyword evidence="2" id="KW-1185">Reference proteome</keyword>
<dbReference type="Proteomes" id="UP001234297">
    <property type="component" value="Chromosome 12"/>
</dbReference>
<organism evidence="1 2">
    <name type="scientific">Persea americana</name>
    <name type="common">Avocado</name>
    <dbReference type="NCBI Taxonomy" id="3435"/>
    <lineage>
        <taxon>Eukaryota</taxon>
        <taxon>Viridiplantae</taxon>
        <taxon>Streptophyta</taxon>
        <taxon>Embryophyta</taxon>
        <taxon>Tracheophyta</taxon>
        <taxon>Spermatophyta</taxon>
        <taxon>Magnoliopsida</taxon>
        <taxon>Magnoliidae</taxon>
        <taxon>Laurales</taxon>
        <taxon>Lauraceae</taxon>
        <taxon>Persea</taxon>
    </lineage>
</organism>
<dbReference type="EMBL" id="CM056820">
    <property type="protein sequence ID" value="KAJ8615207.1"/>
    <property type="molecule type" value="Genomic_DNA"/>
</dbReference>
<gene>
    <name evidence="1" type="ORF">MRB53_034579</name>
</gene>
<reference evidence="1 2" key="1">
    <citation type="journal article" date="2022" name="Hortic Res">
        <title>A haplotype resolved chromosomal level avocado genome allows analysis of novel avocado genes.</title>
        <authorList>
            <person name="Nath O."/>
            <person name="Fletcher S.J."/>
            <person name="Hayward A."/>
            <person name="Shaw L.M."/>
            <person name="Masouleh A.K."/>
            <person name="Furtado A."/>
            <person name="Henry R.J."/>
            <person name="Mitter N."/>
        </authorList>
    </citation>
    <scope>NUCLEOTIDE SEQUENCE [LARGE SCALE GENOMIC DNA]</scope>
    <source>
        <strain evidence="2">cv. Hass</strain>
    </source>
</reference>
<accession>A0ACC2K283</accession>
<sequence>MQQWLQAVQGLACEIAGKLGEEVKKKKKKKVEAVRNSAGKEKWPVAVAGVAGQENEVQWPGVLQKS</sequence>
<comment type="caution">
    <text evidence="1">The sequence shown here is derived from an EMBL/GenBank/DDBJ whole genome shotgun (WGS) entry which is preliminary data.</text>
</comment>
<protein>
    <submittedName>
        <fullName evidence="1">Uncharacterized protein</fullName>
    </submittedName>
</protein>
<proteinExistence type="predicted"/>